<feature type="domain" description="DUF5935" evidence="8">
    <location>
        <begin position="1"/>
        <end position="193"/>
    </location>
</feature>
<feature type="transmembrane region" description="Helical" evidence="6">
    <location>
        <begin position="171"/>
        <end position="191"/>
    </location>
</feature>
<dbReference type="EMBL" id="JALHLG010000038">
    <property type="protein sequence ID" value="MCJ2188566.1"/>
    <property type="molecule type" value="Genomic_DNA"/>
</dbReference>
<dbReference type="PANTHER" id="PTHR37422:SF13">
    <property type="entry name" value="LIPOPOLYSACCHARIDE BIOSYNTHESIS PROTEIN PA4999-RELATED"/>
    <property type="match status" value="1"/>
</dbReference>
<dbReference type="InterPro" id="IPR051533">
    <property type="entry name" value="WaaL-like"/>
</dbReference>
<accession>A0ABT0BUU0</accession>
<evidence type="ECO:0000256" key="2">
    <source>
        <dbReference type="ARBA" id="ARBA00022692"/>
    </source>
</evidence>
<name>A0ABT0BUU0_9SPHN</name>
<comment type="caution">
    <text evidence="9">The sequence shown here is derived from an EMBL/GenBank/DDBJ whole genome shotgun (WGS) entry which is preliminary data.</text>
</comment>
<keyword evidence="2 6" id="KW-0812">Transmembrane</keyword>
<gene>
    <name evidence="9" type="ORF">MTR66_17310</name>
</gene>
<keyword evidence="9" id="KW-0436">Ligase</keyword>
<dbReference type="GO" id="GO:0016874">
    <property type="term" value="F:ligase activity"/>
    <property type="evidence" value="ECO:0007669"/>
    <property type="project" value="UniProtKB-KW"/>
</dbReference>
<evidence type="ECO:0000313" key="10">
    <source>
        <dbReference type="Proteomes" id="UP001202281"/>
    </source>
</evidence>
<organism evidence="9 10">
    <name type="scientific">Novosphingobium beihaiensis</name>
    <dbReference type="NCBI Taxonomy" id="2930389"/>
    <lineage>
        <taxon>Bacteria</taxon>
        <taxon>Pseudomonadati</taxon>
        <taxon>Pseudomonadota</taxon>
        <taxon>Alphaproteobacteria</taxon>
        <taxon>Sphingomonadales</taxon>
        <taxon>Sphingomonadaceae</taxon>
        <taxon>Novosphingobium</taxon>
    </lineage>
</organism>
<feature type="region of interest" description="Disordered" evidence="5">
    <location>
        <begin position="435"/>
        <end position="462"/>
    </location>
</feature>
<dbReference type="InterPro" id="IPR045979">
    <property type="entry name" value="DUF5935"/>
</dbReference>
<keyword evidence="3 6" id="KW-1133">Transmembrane helix</keyword>
<reference evidence="9 10" key="1">
    <citation type="submission" date="2022-04" db="EMBL/GenBank/DDBJ databases">
        <title>Identification of a novel bacterium isolated from mangrove sediments.</title>
        <authorList>
            <person name="Pan X."/>
        </authorList>
    </citation>
    <scope>NUCLEOTIDE SEQUENCE [LARGE SCALE GENOMIC DNA]</scope>
    <source>
        <strain evidence="9 10">B2638</strain>
    </source>
</reference>
<evidence type="ECO:0000256" key="6">
    <source>
        <dbReference type="SAM" id="Phobius"/>
    </source>
</evidence>
<feature type="transmembrane region" description="Helical" evidence="6">
    <location>
        <begin position="105"/>
        <end position="121"/>
    </location>
</feature>
<dbReference type="InterPro" id="IPR017528">
    <property type="entry name" value="CHP03097O-antigen_lig-rel"/>
</dbReference>
<comment type="subcellular location">
    <subcellularLocation>
        <location evidence="1">Membrane</location>
        <topology evidence="1">Multi-pass membrane protein</topology>
    </subcellularLocation>
</comment>
<feature type="transmembrane region" description="Helical" evidence="6">
    <location>
        <begin position="203"/>
        <end position="236"/>
    </location>
</feature>
<feature type="transmembrane region" description="Helical" evidence="6">
    <location>
        <begin position="76"/>
        <end position="93"/>
    </location>
</feature>
<dbReference type="PANTHER" id="PTHR37422">
    <property type="entry name" value="TEICHURONIC ACID BIOSYNTHESIS PROTEIN TUAE"/>
    <property type="match status" value="1"/>
</dbReference>
<evidence type="ECO:0000256" key="3">
    <source>
        <dbReference type="ARBA" id="ARBA00022989"/>
    </source>
</evidence>
<dbReference type="NCBIfam" id="TIGR03097">
    <property type="entry name" value="PEP_O_lig_1"/>
    <property type="match status" value="1"/>
</dbReference>
<protein>
    <submittedName>
        <fullName evidence="9">O-glycosylation ligase, exosortase A system-associated</fullName>
    </submittedName>
</protein>
<feature type="transmembrane region" description="Helical" evidence="6">
    <location>
        <begin position="400"/>
        <end position="422"/>
    </location>
</feature>
<dbReference type="Pfam" id="PF19358">
    <property type="entry name" value="DUF5935"/>
    <property type="match status" value="1"/>
</dbReference>
<evidence type="ECO:0000256" key="4">
    <source>
        <dbReference type="ARBA" id="ARBA00023136"/>
    </source>
</evidence>
<keyword evidence="10" id="KW-1185">Reference proteome</keyword>
<proteinExistence type="predicted"/>
<feature type="transmembrane region" description="Helical" evidence="6">
    <location>
        <begin position="41"/>
        <end position="64"/>
    </location>
</feature>
<evidence type="ECO:0000256" key="1">
    <source>
        <dbReference type="ARBA" id="ARBA00004141"/>
    </source>
</evidence>
<dbReference type="Proteomes" id="UP001202281">
    <property type="component" value="Unassembled WGS sequence"/>
</dbReference>
<evidence type="ECO:0000313" key="9">
    <source>
        <dbReference type="EMBL" id="MCJ2188566.1"/>
    </source>
</evidence>
<sequence>MTGLVLLAFFACFLVAGFKRPFLWLLCYLYVDALTPQKIAWGLLASIPVSLIAFVAAFGGWLVMDRKDDVKVSVRQVLIVVFLVYCGLTTLMADFPTDAAEKWDWVWKSLFFAAFFPLTLRTRLRMEAAMLVVVLSVGSIAISAGMKTALGGGGYGVLQAFVNDNSGLYEGSTLSMVAIAIIPLIIWLSRYGTIFPSDWRVKLFAVLLIFACLMTTVGLQTRTGLLCIVLLTAMWLRRSCHRFLLAGVFVALAVMAIPFLPASYTQRMDTIETHQSDESASTRIAVWTWTLGYVQHKPFGGGFNSFLGNKVTLDLKDVENDGAMTVVETTKVQDKARAFHSAYFEVLGEQGWPGLAMWLSIHFTGLLQLEMLCRRLRKSEDARDRADHDFASALQMAHMVCMLGAVFIGVAYQSFAFVLVGLEIALIQQRKREDGTLMRRPPGRTGARPMKPLAAPAAGDAA</sequence>
<feature type="transmembrane region" description="Helical" evidence="6">
    <location>
        <begin position="128"/>
        <end position="151"/>
    </location>
</feature>
<feature type="transmembrane region" description="Helical" evidence="6">
    <location>
        <begin position="242"/>
        <end position="260"/>
    </location>
</feature>
<dbReference type="Pfam" id="PF04932">
    <property type="entry name" value="Wzy_C"/>
    <property type="match status" value="1"/>
</dbReference>
<dbReference type="InterPro" id="IPR007016">
    <property type="entry name" value="O-antigen_ligase-rel_domated"/>
</dbReference>
<keyword evidence="4 6" id="KW-0472">Membrane</keyword>
<evidence type="ECO:0000259" key="7">
    <source>
        <dbReference type="Pfam" id="PF04932"/>
    </source>
</evidence>
<evidence type="ECO:0000259" key="8">
    <source>
        <dbReference type="Pfam" id="PF19358"/>
    </source>
</evidence>
<feature type="domain" description="O-antigen ligase-related" evidence="7">
    <location>
        <begin position="208"/>
        <end position="359"/>
    </location>
</feature>
<evidence type="ECO:0000256" key="5">
    <source>
        <dbReference type="SAM" id="MobiDB-lite"/>
    </source>
</evidence>
<dbReference type="RefSeq" id="WP_243923343.1">
    <property type="nucleotide sequence ID" value="NZ_JALHLG010000038.1"/>
</dbReference>